<keyword evidence="6" id="KW-0931">ER-Golgi transport</keyword>
<reference evidence="12 13" key="1">
    <citation type="submission" date="2016-05" db="EMBL/GenBank/DDBJ databases">
        <title>A degradative enzymes factory behind the ericoid mycorrhizal symbiosis.</title>
        <authorList>
            <consortium name="DOE Joint Genome Institute"/>
            <person name="Martino E."/>
            <person name="Morin E."/>
            <person name="Grelet G."/>
            <person name="Kuo A."/>
            <person name="Kohler A."/>
            <person name="Daghino S."/>
            <person name="Barry K."/>
            <person name="Choi C."/>
            <person name="Cichocki N."/>
            <person name="Clum A."/>
            <person name="Copeland A."/>
            <person name="Hainaut M."/>
            <person name="Haridas S."/>
            <person name="Labutti K."/>
            <person name="Lindquist E."/>
            <person name="Lipzen A."/>
            <person name="Khouja H.-R."/>
            <person name="Murat C."/>
            <person name="Ohm R."/>
            <person name="Olson A."/>
            <person name="Spatafora J."/>
            <person name="Veneault-Fourrey C."/>
            <person name="Henrissat B."/>
            <person name="Grigoriev I."/>
            <person name="Martin F."/>
            <person name="Perotto S."/>
        </authorList>
    </citation>
    <scope>NUCLEOTIDE SEQUENCE [LARGE SCALE GENOMIC DNA]</scope>
    <source>
        <strain evidence="12 13">UAMH 7357</strain>
    </source>
</reference>
<feature type="compositionally biased region" description="Low complexity" evidence="10">
    <location>
        <begin position="202"/>
        <end position="213"/>
    </location>
</feature>
<feature type="compositionally biased region" description="Polar residues" evidence="10">
    <location>
        <begin position="178"/>
        <end position="189"/>
    </location>
</feature>
<evidence type="ECO:0000313" key="12">
    <source>
        <dbReference type="EMBL" id="PMD26137.1"/>
    </source>
</evidence>
<comment type="subcellular location">
    <subcellularLocation>
        <location evidence="1">Endoplasmic reticulum membrane</location>
        <topology evidence="1">Single-pass type IV membrane protein</topology>
    </subcellularLocation>
</comment>
<keyword evidence="5" id="KW-0256">Endoplasmic reticulum</keyword>
<gene>
    <name evidence="12" type="ORF">NA56DRAFT_685284</name>
</gene>
<evidence type="ECO:0000256" key="5">
    <source>
        <dbReference type="ARBA" id="ARBA00022824"/>
    </source>
</evidence>
<dbReference type="GO" id="GO:0031201">
    <property type="term" value="C:SNARE complex"/>
    <property type="evidence" value="ECO:0007669"/>
    <property type="project" value="TreeGrafter"/>
</dbReference>
<dbReference type="GO" id="GO:0005484">
    <property type="term" value="F:SNAP receptor activity"/>
    <property type="evidence" value="ECO:0007669"/>
    <property type="project" value="TreeGrafter"/>
</dbReference>
<evidence type="ECO:0000256" key="2">
    <source>
        <dbReference type="ARBA" id="ARBA00007891"/>
    </source>
</evidence>
<evidence type="ECO:0000313" key="13">
    <source>
        <dbReference type="Proteomes" id="UP000235672"/>
    </source>
</evidence>
<evidence type="ECO:0000256" key="3">
    <source>
        <dbReference type="ARBA" id="ARBA00022448"/>
    </source>
</evidence>
<keyword evidence="8 11" id="KW-1133">Transmembrane helix</keyword>
<keyword evidence="9 11" id="KW-0472">Membrane</keyword>
<proteinExistence type="inferred from homology"/>
<name>A0A2J6QIP5_9HELO</name>
<keyword evidence="13" id="KW-1185">Reference proteome</keyword>
<feature type="compositionally biased region" description="Polar residues" evidence="10">
    <location>
        <begin position="141"/>
        <end position="157"/>
    </location>
</feature>
<evidence type="ECO:0000256" key="11">
    <source>
        <dbReference type="SAM" id="Phobius"/>
    </source>
</evidence>
<dbReference type="PANTHER" id="PTHR13050">
    <property type="entry name" value="USE1-LIKE PROTEIN"/>
    <property type="match status" value="1"/>
</dbReference>
<dbReference type="GO" id="GO:0015031">
    <property type="term" value="P:protein transport"/>
    <property type="evidence" value="ECO:0007669"/>
    <property type="project" value="UniProtKB-KW"/>
</dbReference>
<keyword evidence="3" id="KW-0813">Transport</keyword>
<feature type="region of interest" description="Disordered" evidence="10">
    <location>
        <begin position="101"/>
        <end position="222"/>
    </location>
</feature>
<dbReference type="InterPro" id="IPR019150">
    <property type="entry name" value="Vesicle_transport_protein_Use1"/>
</dbReference>
<keyword evidence="4 11" id="KW-0812">Transmembrane</keyword>
<evidence type="ECO:0000256" key="6">
    <source>
        <dbReference type="ARBA" id="ARBA00022892"/>
    </source>
</evidence>
<organism evidence="12 13">
    <name type="scientific">Hyaloscypha hepaticicola</name>
    <dbReference type="NCBI Taxonomy" id="2082293"/>
    <lineage>
        <taxon>Eukaryota</taxon>
        <taxon>Fungi</taxon>
        <taxon>Dikarya</taxon>
        <taxon>Ascomycota</taxon>
        <taxon>Pezizomycotina</taxon>
        <taxon>Leotiomycetes</taxon>
        <taxon>Helotiales</taxon>
        <taxon>Hyaloscyphaceae</taxon>
        <taxon>Hyaloscypha</taxon>
    </lineage>
</organism>
<keyword evidence="7" id="KW-0653">Protein transport</keyword>
<dbReference type="EMBL" id="KZ613468">
    <property type="protein sequence ID" value="PMD26137.1"/>
    <property type="molecule type" value="Genomic_DNA"/>
</dbReference>
<dbReference type="PANTHER" id="PTHR13050:SF7">
    <property type="entry name" value="VESICLE TRANSPORT PROTEIN USE1"/>
    <property type="match status" value="1"/>
</dbReference>
<evidence type="ECO:0000256" key="8">
    <source>
        <dbReference type="ARBA" id="ARBA00022989"/>
    </source>
</evidence>
<protein>
    <recommendedName>
        <fullName evidence="14">Synaptobrevin</fullName>
    </recommendedName>
</protein>
<comment type="similarity">
    <text evidence="2">Belongs to the USE1 family.</text>
</comment>
<evidence type="ECO:0000256" key="4">
    <source>
        <dbReference type="ARBA" id="ARBA00022692"/>
    </source>
</evidence>
<evidence type="ECO:0008006" key="14">
    <source>
        <dbReference type="Google" id="ProtNLM"/>
    </source>
</evidence>
<dbReference type="GO" id="GO:0006890">
    <property type="term" value="P:retrograde vesicle-mediated transport, Golgi to endoplasmic reticulum"/>
    <property type="evidence" value="ECO:0007669"/>
    <property type="project" value="TreeGrafter"/>
</dbReference>
<evidence type="ECO:0000256" key="9">
    <source>
        <dbReference type="ARBA" id="ARBA00023136"/>
    </source>
</evidence>
<sequence>MARLSTVHSPAPDPTAINLTRMLARLQRILISPDQDTESKLRSSSLERDKVGTNLEHARSLLLKLEQDAQNIKVQTRKQETQVELSKKREAIQRLSERLNELNELGANEDQEDDSSEGEDLLGEDTPSEETDSHSHASHIEPQSNTPSPLQATSPTLLPTEPAPLQPAIHPTPDFPPSQLSPESESTLRSRAPRSARAELLSTTTGSSISHTSEALLTHNRTEQESLTASLLSMASQLKASSQAFASSLESEKTILGSAASGLDKNEQGMEAAQKRVGALRKLTEGKGWWGRMLMYAWIAGLMVIALMVVFVMPKLRF</sequence>
<feature type="transmembrane region" description="Helical" evidence="11">
    <location>
        <begin position="289"/>
        <end position="313"/>
    </location>
</feature>
<dbReference type="AlphaFoldDB" id="A0A2J6QIP5"/>
<evidence type="ECO:0000256" key="10">
    <source>
        <dbReference type="SAM" id="MobiDB-lite"/>
    </source>
</evidence>
<dbReference type="GO" id="GO:0005789">
    <property type="term" value="C:endoplasmic reticulum membrane"/>
    <property type="evidence" value="ECO:0007669"/>
    <property type="project" value="UniProtKB-SubCell"/>
</dbReference>
<dbReference type="STRING" id="1745343.A0A2J6QIP5"/>
<accession>A0A2J6QIP5</accession>
<evidence type="ECO:0000256" key="7">
    <source>
        <dbReference type="ARBA" id="ARBA00022927"/>
    </source>
</evidence>
<evidence type="ECO:0000256" key="1">
    <source>
        <dbReference type="ARBA" id="ARBA00004163"/>
    </source>
</evidence>
<dbReference type="OrthoDB" id="3231855at2759"/>
<dbReference type="Proteomes" id="UP000235672">
    <property type="component" value="Unassembled WGS sequence"/>
</dbReference>
<feature type="compositionally biased region" description="Acidic residues" evidence="10">
    <location>
        <begin position="107"/>
        <end position="130"/>
    </location>
</feature>